<dbReference type="InterPro" id="IPR036291">
    <property type="entry name" value="NAD(P)-bd_dom_sf"/>
</dbReference>
<dbReference type="Pfam" id="PF00106">
    <property type="entry name" value="adh_short"/>
    <property type="match status" value="1"/>
</dbReference>
<keyword evidence="2" id="KW-0560">Oxidoreductase</keyword>
<protein>
    <recommendedName>
        <fullName evidence="5">Short-chain dehydrogenase/reductase family protein</fullName>
    </recommendedName>
</protein>
<gene>
    <name evidence="3" type="ORF">KXV57_009411</name>
</gene>
<dbReference type="EMBL" id="JAIBSC010000090">
    <property type="protein sequence ID" value="KAH1898948.1"/>
    <property type="molecule type" value="Genomic_DNA"/>
</dbReference>
<sequence>MGFVYSQLFVTPKYPTQEFPGRTVIVTGANVGLGLEAARHFCRLGAAKVILAVRNTAAGEIAEESIEKSTDRRGMCEAWELDLASYTSVQAFAAQASRQLSRIDILVANAGIATTQYTVAEGHERSLTVNVISTVLLAMLLLPKMRETALRFPSEIPHLSVVTSEVHAWTNLPEWKADDVFAALDNETTADHAIALCGLEASADSDCTGTRVEDGWFWGRSEHAPAWDSWATAILKMLLARSTEVGSRTILAAASAGPESHGAYMRDGKVDNGALSSFVRSEDGQKARKKVWKELVEILQRIQPDIVAPLF</sequence>
<proteinExistence type="inferred from homology"/>
<dbReference type="InterPro" id="IPR002347">
    <property type="entry name" value="SDR_fam"/>
</dbReference>
<dbReference type="GO" id="GO:0016491">
    <property type="term" value="F:oxidoreductase activity"/>
    <property type="evidence" value="ECO:0007669"/>
    <property type="project" value="UniProtKB-KW"/>
</dbReference>
<dbReference type="PRINTS" id="PR00081">
    <property type="entry name" value="GDHRDH"/>
</dbReference>
<comment type="caution">
    <text evidence="3">The sequence shown here is derived from an EMBL/GenBank/DDBJ whole genome shotgun (WGS) entry which is preliminary data.</text>
</comment>
<evidence type="ECO:0000256" key="2">
    <source>
        <dbReference type="ARBA" id="ARBA00023002"/>
    </source>
</evidence>
<dbReference type="PANTHER" id="PTHR43157:SF31">
    <property type="entry name" value="PHOSPHATIDYLINOSITOL-GLYCAN BIOSYNTHESIS CLASS F PROTEIN"/>
    <property type="match status" value="1"/>
</dbReference>
<accession>A0A9P8NE67</accession>
<dbReference type="PANTHER" id="PTHR43157">
    <property type="entry name" value="PHOSPHATIDYLINOSITOL-GLYCAN BIOSYNTHESIS CLASS F PROTEIN-RELATED"/>
    <property type="match status" value="1"/>
</dbReference>
<name>A0A9P8NE67_ASPFM</name>
<organism evidence="3 4">
    <name type="scientific">Aspergillus fumigatus</name>
    <name type="common">Neosartorya fumigata</name>
    <dbReference type="NCBI Taxonomy" id="746128"/>
    <lineage>
        <taxon>Eukaryota</taxon>
        <taxon>Fungi</taxon>
        <taxon>Dikarya</taxon>
        <taxon>Ascomycota</taxon>
        <taxon>Pezizomycotina</taxon>
        <taxon>Eurotiomycetes</taxon>
        <taxon>Eurotiomycetidae</taxon>
        <taxon>Eurotiales</taxon>
        <taxon>Aspergillaceae</taxon>
        <taxon>Aspergillus</taxon>
        <taxon>Aspergillus subgen. Fumigati</taxon>
    </lineage>
</organism>
<dbReference type="Gene3D" id="3.40.50.720">
    <property type="entry name" value="NAD(P)-binding Rossmann-like Domain"/>
    <property type="match status" value="1"/>
</dbReference>
<dbReference type="SUPFAM" id="SSF51735">
    <property type="entry name" value="NAD(P)-binding Rossmann-fold domains"/>
    <property type="match status" value="1"/>
</dbReference>
<reference evidence="3" key="1">
    <citation type="submission" date="2021-08" db="EMBL/GenBank/DDBJ databases">
        <title>Global Aspergillus fumigatus from environmental and clinical sources.</title>
        <authorList>
            <person name="Barber A."/>
            <person name="Sae-Ong T."/>
        </authorList>
    </citation>
    <scope>NUCLEOTIDE SEQUENCE</scope>
    <source>
        <strain evidence="3">NRZ-2016-071</strain>
    </source>
</reference>
<dbReference type="Proteomes" id="UP000813423">
    <property type="component" value="Unassembled WGS sequence"/>
</dbReference>
<dbReference type="AlphaFoldDB" id="A0A9P8NE67"/>
<evidence type="ECO:0008006" key="5">
    <source>
        <dbReference type="Google" id="ProtNLM"/>
    </source>
</evidence>
<evidence type="ECO:0000313" key="3">
    <source>
        <dbReference type="EMBL" id="KAH1898948.1"/>
    </source>
</evidence>
<comment type="similarity">
    <text evidence="1">Belongs to the short-chain dehydrogenases/reductases (SDR) family.</text>
</comment>
<evidence type="ECO:0000313" key="4">
    <source>
        <dbReference type="Proteomes" id="UP000813423"/>
    </source>
</evidence>
<evidence type="ECO:0000256" key="1">
    <source>
        <dbReference type="ARBA" id="ARBA00006484"/>
    </source>
</evidence>